<name>A0ABY5Z0X6_9ACTN</name>
<evidence type="ECO:0000313" key="2">
    <source>
        <dbReference type="EMBL" id="UWZ34738.1"/>
    </source>
</evidence>
<dbReference type="InterPro" id="IPR012967">
    <property type="entry name" value="COMT_dimerisation"/>
</dbReference>
<proteinExistence type="predicted"/>
<keyword evidence="3" id="KW-1185">Reference proteome</keyword>
<dbReference type="InterPro" id="IPR016461">
    <property type="entry name" value="COMT-like"/>
</dbReference>
<dbReference type="Pfam" id="PF08100">
    <property type="entry name" value="Dimerisation"/>
    <property type="match status" value="1"/>
</dbReference>
<reference evidence="2" key="1">
    <citation type="submission" date="2021-04" db="EMBL/GenBank/DDBJ databases">
        <title>Biosynthetic gene clusters of Dactylosporangioum roseum.</title>
        <authorList>
            <person name="Hartkoorn R.C."/>
            <person name="Beaudoing E."/>
            <person name="Hot D."/>
            <person name="Moureu S."/>
        </authorList>
    </citation>
    <scope>NUCLEOTIDE SEQUENCE</scope>
    <source>
        <strain evidence="2">NRRL B-16295</strain>
    </source>
</reference>
<dbReference type="EMBL" id="CP073721">
    <property type="protein sequence ID" value="UWZ34738.1"/>
    <property type="molecule type" value="Genomic_DNA"/>
</dbReference>
<gene>
    <name evidence="2" type="ORF">Drose_26475</name>
</gene>
<sequence length="152" mass="16934">MMDLASGFWRAQALFTAVELDLFSLLARKPATAADICASLGLRPGAGDDLLDSLAALGLLRRDGGRYTNSPTAARYLDRTQESYVGGFFLFMRHTLYPPWSRLPELIRTGERQEGRETFSEWYRDLDAACRFMDAMDSVSAPAALALAQRFD</sequence>
<dbReference type="Gene3D" id="1.10.10.10">
    <property type="entry name" value="Winged helix-like DNA-binding domain superfamily/Winged helix DNA-binding domain"/>
    <property type="match status" value="1"/>
</dbReference>
<dbReference type="InterPro" id="IPR036388">
    <property type="entry name" value="WH-like_DNA-bd_sf"/>
</dbReference>
<protein>
    <recommendedName>
        <fullName evidence="1">O-methyltransferase dimerisation domain-containing protein</fullName>
    </recommendedName>
</protein>
<dbReference type="Gene3D" id="3.40.50.150">
    <property type="entry name" value="Vaccinia Virus protein VP39"/>
    <property type="match status" value="1"/>
</dbReference>
<dbReference type="PROSITE" id="PS51683">
    <property type="entry name" value="SAM_OMT_II"/>
    <property type="match status" value="1"/>
</dbReference>
<dbReference type="InterPro" id="IPR036390">
    <property type="entry name" value="WH_DNA-bd_sf"/>
</dbReference>
<evidence type="ECO:0000313" key="3">
    <source>
        <dbReference type="Proteomes" id="UP001058271"/>
    </source>
</evidence>
<feature type="domain" description="O-methyltransferase dimerisation" evidence="1">
    <location>
        <begin position="2"/>
        <end position="78"/>
    </location>
</feature>
<accession>A0ABY5Z0X6</accession>
<evidence type="ECO:0000259" key="1">
    <source>
        <dbReference type="Pfam" id="PF08100"/>
    </source>
</evidence>
<organism evidence="2 3">
    <name type="scientific">Dactylosporangium roseum</name>
    <dbReference type="NCBI Taxonomy" id="47989"/>
    <lineage>
        <taxon>Bacteria</taxon>
        <taxon>Bacillati</taxon>
        <taxon>Actinomycetota</taxon>
        <taxon>Actinomycetes</taxon>
        <taxon>Micromonosporales</taxon>
        <taxon>Micromonosporaceae</taxon>
        <taxon>Dactylosporangium</taxon>
    </lineage>
</organism>
<dbReference type="SUPFAM" id="SSF46785">
    <property type="entry name" value="Winged helix' DNA-binding domain"/>
    <property type="match status" value="1"/>
</dbReference>
<dbReference type="RefSeq" id="WP_260724072.1">
    <property type="nucleotide sequence ID" value="NZ_CP073721.1"/>
</dbReference>
<dbReference type="Proteomes" id="UP001058271">
    <property type="component" value="Chromosome"/>
</dbReference>
<dbReference type="InterPro" id="IPR029063">
    <property type="entry name" value="SAM-dependent_MTases_sf"/>
</dbReference>